<organism evidence="1 2">
    <name type="scientific">Rangifer tarandus platyrhynchus</name>
    <name type="common">Svalbard reindeer</name>
    <dbReference type="NCBI Taxonomy" id="3082113"/>
    <lineage>
        <taxon>Eukaryota</taxon>
        <taxon>Metazoa</taxon>
        <taxon>Chordata</taxon>
        <taxon>Craniata</taxon>
        <taxon>Vertebrata</taxon>
        <taxon>Euteleostomi</taxon>
        <taxon>Mammalia</taxon>
        <taxon>Eutheria</taxon>
        <taxon>Laurasiatheria</taxon>
        <taxon>Artiodactyla</taxon>
        <taxon>Ruminantia</taxon>
        <taxon>Pecora</taxon>
        <taxon>Cervidae</taxon>
        <taxon>Odocoileinae</taxon>
        <taxon>Rangifer</taxon>
    </lineage>
</organism>
<reference evidence="1" key="2">
    <citation type="submission" date="2025-03" db="EMBL/GenBank/DDBJ databases">
        <authorList>
            <consortium name="ELIXIR-Norway"/>
            <consortium name="Elixir Norway"/>
        </authorList>
    </citation>
    <scope>NUCLEOTIDE SEQUENCE</scope>
</reference>
<gene>
    <name evidence="1" type="ORF">MRATA1EN22A_LOCUS27767</name>
</gene>
<name>A0AC60A7C5_RANTA</name>
<protein>
    <submittedName>
        <fullName evidence="1">Uncharacterized protein</fullName>
    </submittedName>
</protein>
<dbReference type="EMBL" id="OX596093">
    <property type="protein sequence ID" value="CAN0568195.1"/>
    <property type="molecule type" value="Genomic_DNA"/>
</dbReference>
<dbReference type="Proteomes" id="UP001162501">
    <property type="component" value="Chromosome 9"/>
</dbReference>
<sequence>HGALGFEGGSPGGPPRFFKGILAWHFPFQRVRAEPAPFSPKIDPDGHWATEQWVRASPRGPRSVTAGTRGLGGAVTVGLQGCLKTEGPNVPSSCLRFCSEKNMETFRPNDLTAVNKDRNKDKGNSKPRVLKYKEGRYYQDVLPSGNRPAGKETLKHKTLGTISVPLKSEKAEEVYQDYTPGIIQQDVLTSEPLPGKKKEKSKEKDQTHACPNVRKKRLASYDRTVPNDDDVICHIIRLREKLGWQTVLPQHSLEYRCFKTATQKILLKEPLKDDGEFIYCLLRKNSKALNNPYDLHVVSAHRARHCKEFWIITASFISKVTKIGAEEEVELIPTLEWLLERRFYYLLQQFKIFSNFRINKLFVTWKLTVKRIKTDKSRSLLYCNLFFADELFQGCLLYIKGLCEDAVSLKKGDEDNSNAICLVKLDKFRTYSLHEFCEEQLHQATQALKQLEDIRDKAISEIKLTILKVAEKKDIKEYFEANLSEDMTHFKLPTYRRLLEVIFRFLTLVDYMFQELTRQLMNTAVTLLSELFNSSARTPVSVEKKNENLIKIHKDIFAFTGKMTSDYDEMDNSHLYAYPVLKSEVKTQDNEILNSIKVDTDLRKICAPIFEVNLQLRTPAESDSSENSEENLHESDECSEKSAIYGDTSENEVNVFIKQSSEELLPMKKSKTMSYSYEILSGKVNDTIKSERKYLSSWKILLEFPTNLFITPNRLEFSIQIQNMVAAIEKCITKIIPLCQDPRLSIFTESALIMDLPNKNKSVIDYQTRWPDCQVLFEMDPAYQDKIVNFLTIIGTSMGQVNIYSCQFRKYCTMVEKAKIMGTKISSMEELTSTQFKSILSKFRNYLRQIVNMAIEKRIGIFKVRSFDYQLQCLPYVENIIDMSQNLLRSVIERKNANLLEVIDSSLQKLEYTPTEIQEFLEYFTFLDAISSKISKLEKEYTIVAQLYSVVRYYQIHVSEEQIAIYKILLIKFGQLKTSVKLSETNKDAAISKFRDNLESYITGLHIEVSNLKAKIRNSVLLCASTPVSTAMEMIQNLSEEAANLAVKAKTYSNYQNCFDDSQSLMHFLNVEEITQIVLSEIADIDYDLTLRKILWDAQEEWGTLFWEWRNSTLDSIDTESVYRNVSKWMQIIFVLEKGLPKNDMVTHLKQSVIDFKQELPIIIALGNPCLKPRHWEALQEIIGKSVSLDKNCTVENLLALKMFQYENEINEISTSATNEAALEKMLYRIIDLWNTTPLHLVLHHTEAYSILIISSIDDTLAQLEESQIILATVKGSSYLGPIKDLVDEWDQNLALFSYTLEEWMNCQRNWLYLEPIFHSTEIQRQLPAEAKLFSQVISMWKEIMLKMHNKLDALHIATSAGVLEILQNCNIHLEYIKKNLEDYLETKRMIFPRFYFLSNAELLDILSDSRNPECVQPHLVKCFENIRHLLIWKQEIGPPAVIMFISAEGETLVLPKKIRIRSGIEQWLVNVEKTMFDLVKKFVSQGVDDWYYQQFSLWVLSHPGQVVLTVSKIIFYNDCIKSFVSSHPKKEVEKVHAGMIHSLEEVAELVVLDTHNSRAKVVLGALLTLYVHCRDIVRDLLLKSIFNADDFEWTRHLQYKWNEKQKLCYVSQGDASFTYGYEYLGCTPRLVITPLTDRCWLTLTGALHLNLGGCPAGPAGTGKTESVKDLAKSLGKHCVVFNCFENLDYKIMGKFFFGLVETGAWCCFDEFNRIDVEVLSVIASQMLTIKAAKDSYSVRFVLEGKEIRINMSCAVFVTLNPGYKGRVELPDNLKSLFRPVAMMAPHYQMIAEVMLFSVGFKSAKLLSGKLVNIYELASKQLSQQDHYDFGLRSLKTVLVMAEKKKRELKCDISETEETLIIIEAMREASLPKFLPKDVLLFEKIMRDVFCGATVSKVNQIVLEKLVEIATQQLGLQQWPAQKERIIQFYNQLQVCVGVMLVGPTGGGKTTVRRILERALTLLPVEEFLLTEERDSISQISGRRGKIDICILNPKCITLSELYGHLDPNTMEWADGLLSATIRNYVYLNTTKYSNKDSESKISDSANVFKLDFSDMADSDYHIFKKEMEKDIKIPESQNFDWQWIVLDGPVDNFWVENLNSMLDDTRTLCLANSERITLTSKIRVIFEVDSLAQASPAIVSRCAMVYMNPVDLGWEPYVKSWLLKNSKIMNKSLVDCLEFMIKSSVTDGLQFIKKHQKFQPFPVQDITIVTTLCRILDAFFEFMSKTGIFELREDLKDISSEEIISRSKVSVKFKDMENRGENAWHMEKNPIKLKKTIQKLFVFAFTWAFGGTLQREDEHEDDIIFYPSSEPDSPARVTYDFDNLVRELFESNAQIGINLPNGEHSIFAYFVDIQQCEFIPWSELLPNIQTLIQRGTSILADTQGSSENLLKMTECGESINYIATRDTTCLSFLVSLLLKNSCPVLLTGDFGVGKTAAINQMLEKLEGSGALDVKYGSILGEVLLYNEIKKSRFFKQNISILLSETHKTATGGLDKITKKAEVKAGESSFKNDNKGIIVSAINFNINTSAAKTKEMILKKLVRRSKDSLGAPKNNRIVIFIDDLNMPESDMYGAQPPLELIRQLLDMGGIYDTEKITWKNIQDVSLVAACVFPVSRRYISPRLLKHFSILVLPHLPQTAIKTIFQVHLGMYFSINNFIPEVQKTKDQIISCSLAVYYQVCQTMLPTPMKCHYMFNLRDIFKLLLGLLQADKFVVNSKEMAALFFVHEATRVFQDRLLEQAEQVLFYQILSKEVENYFQIQWTKEKLMNDPIIFVDFLDVNKSHRKKTYQYTNDYNKLAEVLTEFQMKLNSASLEISHSLVFFKEAIEHIARATRILRQSGSHMLLIGIDGCGKETCATLACYLAEHKIYRVPLSHNYAYLEFKEDFKKVFMQAGLEGNPSALIVSNLNLDQELFMEDLNSIINLGKIPDLFENEELDAIALRLRSLAEESGYVDNRQILLSLFQKRIHKNLHIFMTMSPTRPNFHQNCRLYPSLISSCTVDWYEKWPEEALLIVADAFLREKVDIKSRESLKEKLAPTCVQIHRSIKELNIKYFQTTRRPYYITPSNYLRFMDTFAYILKSREKEMQKKRERFHMGLSKILETTALVTDMQEELLILGPQIEQKTKEKEILMEKLQKDSQVVEKVQMLVKQDEEIMAEEVRIVEEYAQKADKELKSVLPALDKAFVALNALDKADVSELRVYTRPPYLVLTVMNAVCILLQKKPNWTTAKLLLSETGFLKKLINIDKDNIPEKAFIKLKKILVLPDFNPNKIALVSVACCSMCQWVIALNNYHEAQKMLGPKQIQVAEAQNVLKIAQQRLDEKQRGLQLVEEHLQFLQEAYKEIVAEKELLAHRRKLATKRLQCASILLTALEDEKTRWQETIDQIDSKLEGILGDILISAACIVYSGVLTAEFRQLIVEKWQNLCTENNISLSSDFSLIEVMAQKHEIRQWHHQGLPLGQHSTENAILIKNGLQWPLLIDPHKQAHSWIRQMEGSRLQELSTKDGNYIQTIENAMKTGGSILLQNLPERLDPSLKEILKKDIYQRRGQYFIKINDSEIEYNSKFRLYVSTEIDNPYFPPFLYSFVTMINFTVTFQGFQDQLLSIVLSHEVPHLENQRFQLLESISLDAKTLEELEQKTLNLLQNAQGFVLDDEEIVDILRKSKMTSNEISKRIKATRKAESEIEETRKLYLPIATRGALLYFLVSNLAEIDYMYQFSLDWFRKIFVSSVVSKSKEQEEHSLKRERMFLKKGHEITNLSKEPKLESEKRTLDRHLKNSIDTLTRNIFKVVSSALFNRHKLCFSFGLCITIMQNNANGNLMQDDVGSLPEEEWNIFLNSSMLVNIKGVMPQPKLNSIYETCKNQHLQWVSDSRWKQCLYISNSLEPFSLLCKSLLSNVSQWNAFKNSKAVYLLMSTAFSSENASLEESEKSPEIAQVFNENEEIYSSINFPWEKLTPFQRLILIKILRPEGLKNSVKRFITEKIGNEYIHSTGTSLKESYEESNARTPLILIHSHGIDLTSTLLKFAQELMGTTSHVTMISLGRGQAAKAEALIVKALTKTEQWVFLQNCHLAASFMPRLCTIVESFNSPDMTIEPKFRLWLSSKSDSSFPISILQKSLKIAVENPQGLKNNLLQTFGYSGSGEVTEELFEKPDCGPWWKKILFSLCFFNALINERKIYGILGWNIAYAFSSSDLEVAIKVLENILSAQSSIPWQTLQYLIGEVVYGGWVTDSWDRRCLNTLLYKFCNPEVLKDDFSFSTDEPLPKSGSMKDYIRIIQSLPDDDPPELLELHPEATRGFREIQAQKFIDDLIAMQPRFTITNLMFSHEKSKDELVMEILSDMLKRLPVSVEKEEWAGTPSTLKYIMLSPIWESIHKDPKGYDPLIHCVLLTFLIQEIERFDQLLSIIHKSLKDLQLAIKGEIILTQELEEIYDSLLNIKVPKLWQKYAYKSCKALSSWVNDLIQRLNFFNTWAKMAYTAMHHRYMRHVTAWKHCSTSPSQDPKYPTEQNSEFSEGFPARYWLPAFFFPQAFLITVLQDYGRSQGISTDALTFTHHVISDTTDVKDEEFSIIIQKKLNIVRRAFKGTDPTHVGVHVFGLFIEGARWNHKEKILEDSLPCEICCDFPEIYFLPTKIPTERSNASKQTEPELYTFECPVYQTPERSSILTAAGLSSNFLTSVYLSTKKPPSHWITMQVALLCEENEK</sequence>
<feature type="non-terminal residue" evidence="1">
    <location>
        <position position="1"/>
    </location>
</feature>
<accession>A0AC60A7C5</accession>
<evidence type="ECO:0000313" key="2">
    <source>
        <dbReference type="Proteomes" id="UP001162501"/>
    </source>
</evidence>
<proteinExistence type="predicted"/>
<reference evidence="1" key="1">
    <citation type="submission" date="2023-05" db="EMBL/GenBank/DDBJ databases">
        <authorList>
            <consortium name="ELIXIR-Norway"/>
        </authorList>
    </citation>
    <scope>NUCLEOTIDE SEQUENCE</scope>
</reference>
<evidence type="ECO:0000313" key="1">
    <source>
        <dbReference type="EMBL" id="CAN0568195.1"/>
    </source>
</evidence>